<dbReference type="eggNOG" id="arCOG01537">
    <property type="taxonomic scope" value="Archaea"/>
</dbReference>
<feature type="transmembrane region" description="Helical" evidence="7">
    <location>
        <begin position="261"/>
        <end position="284"/>
    </location>
</feature>
<evidence type="ECO:0000256" key="6">
    <source>
        <dbReference type="ARBA" id="ARBA00023136"/>
    </source>
</evidence>
<feature type="transmembrane region" description="Helical" evidence="7">
    <location>
        <begin position="225"/>
        <end position="249"/>
    </location>
</feature>
<accession>L0H937</accession>
<keyword evidence="9" id="KW-0830">Ubiquinone</keyword>
<evidence type="ECO:0000313" key="10">
    <source>
        <dbReference type="Proteomes" id="UP000010824"/>
    </source>
</evidence>
<dbReference type="GO" id="GO:0016491">
    <property type="term" value="F:oxidoreductase activity"/>
    <property type="evidence" value="ECO:0007669"/>
    <property type="project" value="UniProtKB-KW"/>
</dbReference>
<keyword evidence="6 7" id="KW-0472">Membrane</keyword>
<dbReference type="OrthoDB" id="19089at2157"/>
<gene>
    <name evidence="9" type="ordered locus">Metfor_0148</name>
</gene>
<evidence type="ECO:0000256" key="1">
    <source>
        <dbReference type="ARBA" id="ARBA00004651"/>
    </source>
</evidence>
<dbReference type="GeneID" id="14308821"/>
<evidence type="ECO:0000256" key="5">
    <source>
        <dbReference type="ARBA" id="ARBA00023002"/>
    </source>
</evidence>
<feature type="transmembrane region" description="Helical" evidence="7">
    <location>
        <begin position="122"/>
        <end position="142"/>
    </location>
</feature>
<proteinExistence type="predicted"/>
<feature type="transmembrane region" description="Helical" evidence="7">
    <location>
        <begin position="154"/>
        <end position="174"/>
    </location>
</feature>
<feature type="transmembrane region" description="Helical" evidence="7">
    <location>
        <begin position="37"/>
        <end position="55"/>
    </location>
</feature>
<evidence type="ECO:0000259" key="8">
    <source>
        <dbReference type="Pfam" id="PF00361"/>
    </source>
</evidence>
<dbReference type="EMBL" id="CP003167">
    <property type="protein sequence ID" value="AGB01232.1"/>
    <property type="molecule type" value="Genomic_DNA"/>
</dbReference>
<dbReference type="STRING" id="593750.Metfor_0148"/>
<dbReference type="InParanoid" id="L0H937"/>
<feature type="transmembrane region" description="Helical" evidence="7">
    <location>
        <begin position="291"/>
        <end position="314"/>
    </location>
</feature>
<feature type="transmembrane region" description="Helical" evidence="7">
    <location>
        <begin position="67"/>
        <end position="86"/>
    </location>
</feature>
<keyword evidence="4 7" id="KW-1133">Transmembrane helix</keyword>
<dbReference type="KEGG" id="mfo:Metfor_0148"/>
<dbReference type="RefSeq" id="WP_015284196.1">
    <property type="nucleotide sequence ID" value="NC_019943.1"/>
</dbReference>
<dbReference type="PANTHER" id="PTHR42682:SF4">
    <property type="entry name" value="NADH-UBIQUINONE_PLASTOQUINONE"/>
    <property type="match status" value="1"/>
</dbReference>
<feature type="transmembrane region" description="Helical" evidence="7">
    <location>
        <begin position="419"/>
        <end position="440"/>
    </location>
</feature>
<reference evidence="9 10" key="2">
    <citation type="journal article" date="2014" name="Genome Announc.">
        <title>Complete Genome Sequence of Methanoregula formicica SMSPT, a Mesophilic Hydrogenotrophic Methanogen Isolated from a Methanogenic Upflow Anaerobic Sludge Blanket Reactor.</title>
        <authorList>
            <person name="Yamamoto K."/>
            <person name="Tamaki H."/>
            <person name="Cadillo-Quiroz H."/>
            <person name="Imachi H."/>
            <person name="Kyrpides N."/>
            <person name="Woyke T."/>
            <person name="Goodwin L."/>
            <person name="Zinder S.H."/>
            <person name="Kamagata Y."/>
            <person name="Liu W.T."/>
        </authorList>
    </citation>
    <scope>NUCLEOTIDE SEQUENCE [LARGE SCALE GENOMIC DNA]</scope>
    <source>
        <strain evidence="10">DSM 22288 / NBRC 105244 / SMSP</strain>
    </source>
</reference>
<evidence type="ECO:0000313" key="9">
    <source>
        <dbReference type="EMBL" id="AGB01232.1"/>
    </source>
</evidence>
<keyword evidence="3 7" id="KW-0812">Transmembrane</keyword>
<evidence type="ECO:0000256" key="2">
    <source>
        <dbReference type="ARBA" id="ARBA00022475"/>
    </source>
</evidence>
<feature type="transmembrane region" description="Helical" evidence="7">
    <location>
        <begin position="365"/>
        <end position="388"/>
    </location>
</feature>
<feature type="transmembrane region" description="Helical" evidence="7">
    <location>
        <begin position="395"/>
        <end position="413"/>
    </location>
</feature>
<keyword evidence="5" id="KW-0560">Oxidoreductase</keyword>
<keyword evidence="2" id="KW-1003">Cell membrane</keyword>
<dbReference type="GO" id="GO:0005886">
    <property type="term" value="C:plasma membrane"/>
    <property type="evidence" value="ECO:0007669"/>
    <property type="project" value="UniProtKB-SubCell"/>
</dbReference>
<dbReference type="PANTHER" id="PTHR42682">
    <property type="entry name" value="HYDROGENASE-4 COMPONENT F"/>
    <property type="match status" value="1"/>
</dbReference>
<dbReference type="InterPro" id="IPR052175">
    <property type="entry name" value="ComplexI-like_HydComp"/>
</dbReference>
<evidence type="ECO:0000256" key="3">
    <source>
        <dbReference type="ARBA" id="ARBA00022692"/>
    </source>
</evidence>
<feature type="transmembrane region" description="Helical" evidence="7">
    <location>
        <begin position="98"/>
        <end position="116"/>
    </location>
</feature>
<dbReference type="HOGENOM" id="CLU_007100_1_5_2"/>
<evidence type="ECO:0000256" key="7">
    <source>
        <dbReference type="SAM" id="Phobius"/>
    </source>
</evidence>
<keyword evidence="10" id="KW-1185">Reference proteome</keyword>
<dbReference type="Proteomes" id="UP000010824">
    <property type="component" value="Chromosome"/>
</dbReference>
<dbReference type="InterPro" id="IPR001750">
    <property type="entry name" value="ND/Mrp_TM"/>
</dbReference>
<protein>
    <submittedName>
        <fullName evidence="9">NADH:ubiquinone oxidoreductase subunit 2 (Chain N)</fullName>
    </submittedName>
</protein>
<feature type="domain" description="NADH:quinone oxidoreductase/Mrp antiporter transmembrane" evidence="8">
    <location>
        <begin position="116"/>
        <end position="412"/>
    </location>
</feature>
<feature type="transmembrane region" description="Helical" evidence="7">
    <location>
        <begin position="194"/>
        <end position="213"/>
    </location>
</feature>
<name>L0H937_METFS</name>
<feature type="transmembrane region" description="Helical" evidence="7">
    <location>
        <begin position="6"/>
        <end position="25"/>
    </location>
</feature>
<sequence length="490" mass="51294">MIALDPGTLVPLYIALGGIVLYVVISRIPPGYRRWSGTLTALWLAAAFLYLLLTILESPPSPGTPYLGLTCGLLVTGLGGLAAFASQGNLDPDGPVRFYYPLCLFALAGATAVGFATDLFTIFVMVELSALPIYALVAYRYREDKNAVPAAMKYLVQGVSGTLTALFGVSVLFLAGKTTDLSSLPGALSGTSPVVILLAAVLILLGYGVKLAIVPLHSWLPDAYALAPPGVTAIMVGATKTGVLVALFLSLTALPSGNGTIFVLGLIVTFFALVTMTAGNLLALNQKDLRYILAYSSVAQMGYILLGFGMGLVYDFPFAFTAGLYYTIAYSIMKGGAFMAADAFSWEAGTTEVEGMRGIGARHPLLGIAFVIFVLGLIGVPFTCGFLGKLLLEQAGMATSLMSGVVLALILAVNSVVSLGYYIPVLSILMFSAPAVAPVAGPVRKKAVLSRSVLFAVVVLAIVTVYLGLFPESFDWITHAAGQLTPWGLV</sequence>
<reference evidence="10" key="1">
    <citation type="submission" date="2011-12" db="EMBL/GenBank/DDBJ databases">
        <title>Complete sequence of Methanoregula formicicum SMSP.</title>
        <authorList>
            <person name="Lucas S."/>
            <person name="Han J."/>
            <person name="Lapidus A."/>
            <person name="Cheng J.-F."/>
            <person name="Goodwin L."/>
            <person name="Pitluck S."/>
            <person name="Peters L."/>
            <person name="Ovchinnikova G."/>
            <person name="Teshima H."/>
            <person name="Detter J.C."/>
            <person name="Han C."/>
            <person name="Tapia R."/>
            <person name="Land M."/>
            <person name="Hauser L."/>
            <person name="Kyrpides N."/>
            <person name="Ivanova N."/>
            <person name="Pagani I."/>
            <person name="Imachi H."/>
            <person name="Tamaki H."/>
            <person name="Sekiguchi Y."/>
            <person name="Kamagata Y."/>
            <person name="Cadillo-Quiroz H."/>
            <person name="Zinder S."/>
            <person name="Liu W.-T."/>
            <person name="Woyke T."/>
        </authorList>
    </citation>
    <scope>NUCLEOTIDE SEQUENCE [LARGE SCALE GENOMIC DNA]</scope>
    <source>
        <strain evidence="10">DSM 22288 / NBRC 105244 / SMSP</strain>
    </source>
</reference>
<feature type="transmembrane region" description="Helical" evidence="7">
    <location>
        <begin position="452"/>
        <end position="469"/>
    </location>
</feature>
<evidence type="ECO:0000256" key="4">
    <source>
        <dbReference type="ARBA" id="ARBA00022989"/>
    </source>
</evidence>
<dbReference type="AlphaFoldDB" id="L0H937"/>
<comment type="subcellular location">
    <subcellularLocation>
        <location evidence="1">Cell membrane</location>
        <topology evidence="1">Multi-pass membrane protein</topology>
    </subcellularLocation>
</comment>
<dbReference type="Pfam" id="PF00361">
    <property type="entry name" value="Proton_antipo_M"/>
    <property type="match status" value="1"/>
</dbReference>
<organism evidence="9 10">
    <name type="scientific">Methanoregula formicica (strain DSM 22288 / NBRC 105244 / SMSP)</name>
    <dbReference type="NCBI Taxonomy" id="593750"/>
    <lineage>
        <taxon>Archaea</taxon>
        <taxon>Methanobacteriati</taxon>
        <taxon>Methanobacteriota</taxon>
        <taxon>Stenosarchaea group</taxon>
        <taxon>Methanomicrobia</taxon>
        <taxon>Methanomicrobiales</taxon>
        <taxon>Methanoregulaceae</taxon>
        <taxon>Methanoregula</taxon>
    </lineage>
</organism>